<reference evidence="1" key="1">
    <citation type="journal article" date="2019" name="bioRxiv">
        <title>The Genome of the Zebra Mussel, Dreissena polymorpha: A Resource for Invasive Species Research.</title>
        <authorList>
            <person name="McCartney M.A."/>
            <person name="Auch B."/>
            <person name="Kono T."/>
            <person name="Mallez S."/>
            <person name="Zhang Y."/>
            <person name="Obille A."/>
            <person name="Becker A."/>
            <person name="Abrahante J.E."/>
            <person name="Garbe J."/>
            <person name="Badalamenti J.P."/>
            <person name="Herman A."/>
            <person name="Mangelson H."/>
            <person name="Liachko I."/>
            <person name="Sullivan S."/>
            <person name="Sone E.D."/>
            <person name="Koren S."/>
            <person name="Silverstein K.A.T."/>
            <person name="Beckman K.B."/>
            <person name="Gohl D.M."/>
        </authorList>
    </citation>
    <scope>NUCLEOTIDE SEQUENCE</scope>
    <source>
        <strain evidence="1">Duluth1</strain>
        <tissue evidence="1">Whole animal</tissue>
    </source>
</reference>
<reference evidence="1" key="2">
    <citation type="submission" date="2020-11" db="EMBL/GenBank/DDBJ databases">
        <authorList>
            <person name="McCartney M.A."/>
            <person name="Auch B."/>
            <person name="Kono T."/>
            <person name="Mallez S."/>
            <person name="Becker A."/>
            <person name="Gohl D.M."/>
            <person name="Silverstein K.A.T."/>
            <person name="Koren S."/>
            <person name="Bechman K.B."/>
            <person name="Herman A."/>
            <person name="Abrahante J.E."/>
            <person name="Garbe J."/>
        </authorList>
    </citation>
    <scope>NUCLEOTIDE SEQUENCE</scope>
    <source>
        <strain evidence="1">Duluth1</strain>
        <tissue evidence="1">Whole animal</tissue>
    </source>
</reference>
<sequence>MYERPAFVLPTYLPGRPSARCRVRSGWNACAPQSDAPLVPASSDEHCPPSPLHPGTLQYIGTYSHVTIHTVREHATICERMNHVKTHAT</sequence>
<evidence type="ECO:0000313" key="1">
    <source>
        <dbReference type="EMBL" id="KAH3897911.1"/>
    </source>
</evidence>
<accession>A0A9D4NNW7</accession>
<dbReference type="AlphaFoldDB" id="A0A9D4NNW7"/>
<keyword evidence="2" id="KW-1185">Reference proteome</keyword>
<dbReference type="Proteomes" id="UP000828390">
    <property type="component" value="Unassembled WGS sequence"/>
</dbReference>
<gene>
    <name evidence="1" type="ORF">DPMN_022107</name>
</gene>
<evidence type="ECO:0000313" key="2">
    <source>
        <dbReference type="Proteomes" id="UP000828390"/>
    </source>
</evidence>
<organism evidence="1 2">
    <name type="scientific">Dreissena polymorpha</name>
    <name type="common">Zebra mussel</name>
    <name type="synonym">Mytilus polymorpha</name>
    <dbReference type="NCBI Taxonomy" id="45954"/>
    <lineage>
        <taxon>Eukaryota</taxon>
        <taxon>Metazoa</taxon>
        <taxon>Spiralia</taxon>
        <taxon>Lophotrochozoa</taxon>
        <taxon>Mollusca</taxon>
        <taxon>Bivalvia</taxon>
        <taxon>Autobranchia</taxon>
        <taxon>Heteroconchia</taxon>
        <taxon>Euheterodonta</taxon>
        <taxon>Imparidentia</taxon>
        <taxon>Neoheterodontei</taxon>
        <taxon>Myida</taxon>
        <taxon>Dreissenoidea</taxon>
        <taxon>Dreissenidae</taxon>
        <taxon>Dreissena</taxon>
    </lineage>
</organism>
<name>A0A9D4NNW7_DREPO</name>
<dbReference type="EMBL" id="JAIWYP010000001">
    <property type="protein sequence ID" value="KAH3897911.1"/>
    <property type="molecule type" value="Genomic_DNA"/>
</dbReference>
<comment type="caution">
    <text evidence="1">The sequence shown here is derived from an EMBL/GenBank/DDBJ whole genome shotgun (WGS) entry which is preliminary data.</text>
</comment>
<protein>
    <submittedName>
        <fullName evidence="1">Uncharacterized protein</fullName>
    </submittedName>
</protein>
<proteinExistence type="predicted"/>